<dbReference type="KEGG" id="pvv:PVVCY_0700760"/>
<accession>A0A449BQG1</accession>
<dbReference type="EMBL" id="LR215063">
    <property type="protein sequence ID" value="VEV55700.1"/>
    <property type="molecule type" value="Genomic_DNA"/>
</dbReference>
<evidence type="ECO:0000256" key="1">
    <source>
        <dbReference type="SAM" id="MobiDB-lite"/>
    </source>
</evidence>
<sequence length="1463" mass="166326">MEFLYNVQLFQKGIEEIKLMKNLISGKIDIAAIKNEGSYMNKLAKIRLLNEKNKKYNDLASSEKIKSCAAKKGKKSRNNSSNGNKKEGKNEDNSNNQNSQNNENNQNNQNNQNNENNQNSQNNQNGNNGNDGSDDGEDKEKKNNFIENNSDDEEEKEEEKEEKEEEKEEDEKNKFIENNFDDIQNENNSEITNNVHTNEDNNIINRVDSPIKEYSYEDSRIEACIYENIKTENEQINNDKFNENKKDYYGNPFTASSCEDAMKMSIPNGSFANSNEINKEDKNKTNNVVKKIKFQDEQNDEDNKPPQYSSFIKHYVTNVGDNNKYILKNNIPNFPIESQSFEFNKSNEMSSFDYNSLSSIEQKKKCCTLPNFCSFGGNNNENENENENENDNKESFEKSETNEFKTTKSHASIHPGYYDNFNYKNIFSSLKKYDCTNPTNYLQNYNCMRNTQEFIKNHSIEEGIEFIKNNVDFEKIKTNVDVEKIAKSLTMNSLKQNLSVDFIKNKIDIEKISKGLNVRQIMSKIYIKSPKHNIDFQTIKKYIDINQITQNADSFDGSYELEDLFTNYIQTYVDNIKETVDMQKMKNNSYGIFQSCNPQLLNKNYSKAATKSIQAINSMYSKSISNLSLDDHKKFIAFNQSKSASLIKSYYTKKATSVQKKIEVNKKFLNNYFNACMIDCTNNSEISGSNELAQNSFADYQYSKSGSSYPEKSMDLEDMRLKSFFKTANYNDAEKKFYSGMCCGGAKSVDGDETLNNEPSLTPEQSMNLEDMRLKSFFKTANYNDVQKKGLCSGICCGGAKSVDAGEALNSEPSLVPEESMNLEDMRLKSFFKTANYNDVQKKGLCYGMCCGGEKSMDVYEALNSEPSLVPEQSMNLEDMRLKSFFKTANYNDVQKKGLCSGICCGGAKNIDADEALNSEPSLVPEESMNLEDMRLKSFFKTANYNDVQKKGLCSGICCGGAKSMDADEALNSEPSLVPEQSMNLEDMRLKSFFKTANYNDVEKKKFYSGMCCAAAKSGDADEALNSEPSIVPEQSMNLEDMRLKSFFKTANYNDVQKKGLCSGICCGGAKSGDADEALNSEPSLVPEESMNLEDMRLKSFFKTANYNDVQKKGLCSGMCCAAAKSMDAYEALNSEPSLVPEQSMNLEDMRLKSFFKTANYNDVQKKGLYSGLCCAAAKSGDANEALNSEPSLVPEESMNLEDMRLKSFFKTANYNDVQKKGLYSGMCCAAAKSMDADATLNSEPSLAPEQSMNLEDMRLKSFFKTSNYNDIEKKKGFFSGMYCGAAKSMNADETLDKDSTVHFETQESETCECPHKHLEQANQHDDDLETNATCFSRPKNHLRYMKVVLPNNEESDIIYDDRKKVFFDLDGNAYAHIVHNLYFNVKDKLVYEIYYVDEINYEQIRNSLVRFGNYMVTEKYAPCKIIMEMCKKFNNMMNNILGVNKSETYYLDRENLVEVIIK</sequence>
<dbReference type="OrthoDB" id="392580at2759"/>
<protein>
    <submittedName>
        <fullName evidence="2">Uncharacterized protein</fullName>
    </submittedName>
</protein>
<organism evidence="2 3">
    <name type="scientific">Plasmodium vinckei vinckei</name>
    <dbReference type="NCBI Taxonomy" id="54757"/>
    <lineage>
        <taxon>Eukaryota</taxon>
        <taxon>Sar</taxon>
        <taxon>Alveolata</taxon>
        <taxon>Apicomplexa</taxon>
        <taxon>Aconoidasida</taxon>
        <taxon>Haemosporida</taxon>
        <taxon>Plasmodiidae</taxon>
        <taxon>Plasmodium</taxon>
        <taxon>Plasmodium (Vinckeia)</taxon>
    </lineage>
</organism>
<feature type="region of interest" description="Disordered" evidence="1">
    <location>
        <begin position="378"/>
        <end position="405"/>
    </location>
</feature>
<feature type="compositionally biased region" description="Basic and acidic residues" evidence="1">
    <location>
        <begin position="390"/>
        <end position="405"/>
    </location>
</feature>
<name>A0A449BQG1_PLAVN</name>
<dbReference type="VEuPathDB" id="PlasmoDB:PVVCY_0700760"/>
<proteinExistence type="predicted"/>
<evidence type="ECO:0000313" key="3">
    <source>
        <dbReference type="Proteomes" id="UP000290582"/>
    </source>
</evidence>
<dbReference type="GeneID" id="19962537"/>
<feature type="region of interest" description="Disordered" evidence="1">
    <location>
        <begin position="67"/>
        <end position="178"/>
    </location>
</feature>
<reference evidence="2 3" key="1">
    <citation type="submission" date="2019-01" db="EMBL/GenBank/DDBJ databases">
        <authorList>
            <person name="Ramaprasad A."/>
        </authorList>
    </citation>
    <scope>NUCLEOTIDE SEQUENCE [LARGE SCALE GENOMIC DNA]</scope>
</reference>
<feature type="compositionally biased region" description="Acidic residues" evidence="1">
    <location>
        <begin position="149"/>
        <end position="169"/>
    </location>
</feature>
<gene>
    <name evidence="2" type="ORF">PVVCY_0700760</name>
</gene>
<dbReference type="Proteomes" id="UP000290582">
    <property type="component" value="Chromosome PVVCY_07"/>
</dbReference>
<evidence type="ECO:0000313" key="2">
    <source>
        <dbReference type="EMBL" id="VEV55700.1"/>
    </source>
</evidence>
<dbReference type="RefSeq" id="XP_037490307.1">
    <property type="nucleotide sequence ID" value="XM_037634165.1"/>
</dbReference>
<feature type="compositionally biased region" description="Low complexity" evidence="1">
    <location>
        <begin position="93"/>
        <end position="131"/>
    </location>
</feature>